<keyword evidence="1" id="KW-0732">Signal</keyword>
<dbReference type="Proteomes" id="UP000325313">
    <property type="component" value="Unassembled WGS sequence"/>
</dbReference>
<reference evidence="2 3" key="1">
    <citation type="submission" date="2019-05" db="EMBL/GenBank/DDBJ databases">
        <title>Emergence of the Ug99 lineage of the wheat stem rust pathogen through somatic hybridization.</title>
        <authorList>
            <person name="Li F."/>
            <person name="Upadhyaya N.M."/>
            <person name="Sperschneider J."/>
            <person name="Matny O."/>
            <person name="Nguyen-Phuc H."/>
            <person name="Mago R."/>
            <person name="Raley C."/>
            <person name="Miller M.E."/>
            <person name="Silverstein K.A.T."/>
            <person name="Henningsen E."/>
            <person name="Hirsch C.D."/>
            <person name="Visser B."/>
            <person name="Pretorius Z.A."/>
            <person name="Steffenson B.J."/>
            <person name="Schwessinger B."/>
            <person name="Dodds P.N."/>
            <person name="Figueroa M."/>
        </authorList>
    </citation>
    <scope>NUCLEOTIDE SEQUENCE [LARGE SCALE GENOMIC DNA]</scope>
    <source>
        <strain evidence="2 3">Ug99</strain>
    </source>
</reference>
<feature type="chain" id="PRO_5022765397" evidence="1">
    <location>
        <begin position="28"/>
        <end position="350"/>
    </location>
</feature>
<evidence type="ECO:0000313" key="3">
    <source>
        <dbReference type="Proteomes" id="UP000325313"/>
    </source>
</evidence>
<evidence type="ECO:0000313" key="2">
    <source>
        <dbReference type="EMBL" id="KAA1106720.1"/>
    </source>
</evidence>
<organism evidence="2 3">
    <name type="scientific">Puccinia graminis f. sp. tritici</name>
    <dbReference type="NCBI Taxonomy" id="56615"/>
    <lineage>
        <taxon>Eukaryota</taxon>
        <taxon>Fungi</taxon>
        <taxon>Dikarya</taxon>
        <taxon>Basidiomycota</taxon>
        <taxon>Pucciniomycotina</taxon>
        <taxon>Pucciniomycetes</taxon>
        <taxon>Pucciniales</taxon>
        <taxon>Pucciniaceae</taxon>
        <taxon>Puccinia</taxon>
    </lineage>
</organism>
<comment type="caution">
    <text evidence="2">The sequence shown here is derived from an EMBL/GenBank/DDBJ whole genome shotgun (WGS) entry which is preliminary data.</text>
</comment>
<gene>
    <name evidence="2" type="ORF">PGTUg99_014069</name>
</gene>
<protein>
    <submittedName>
        <fullName evidence="2">Uncharacterized protein</fullName>
    </submittedName>
</protein>
<feature type="signal peptide" evidence="1">
    <location>
        <begin position="1"/>
        <end position="27"/>
    </location>
</feature>
<name>A0A5B0Q0J2_PUCGR</name>
<dbReference type="AlphaFoldDB" id="A0A5B0Q0J2"/>
<accession>A0A5B0Q0J2</accession>
<evidence type="ECO:0000256" key="1">
    <source>
        <dbReference type="SAM" id="SignalP"/>
    </source>
</evidence>
<proteinExistence type="predicted"/>
<sequence length="350" mass="40014">MRRVRISFAWCLCIIFAIVSYSTLSNARLTTRITINHVAHNFASRCGPQPLEVQHISKKRKVTPQISGDFENQSLDPIEFDFDPEGRDREWWETLLADPLLNQLEQNTVSLPTGPEGPAKCKDSTYDFPAPVQSSMPLRQGLLDSQQHKDFLISKTVSNQFSRDDELNHSETFDRMPGGHAHKTISPKALAQEPGSRLTNEDLLDVPGVFEIRIPNEKFKSLLYLAKQALEHNSGSKTVNEFMIRFLEQGKKLRVPQVLSHKSHKTQLRHFPIVLIRGARPPDDQKRSRFLIRLEFFHGIASLSGFDKKLLGLGREDAYKNLIKWFWGILFEETVEGSPLFAQQMKHSTN</sequence>
<dbReference type="EMBL" id="VDEP01000310">
    <property type="protein sequence ID" value="KAA1106720.1"/>
    <property type="molecule type" value="Genomic_DNA"/>
</dbReference>